<accession>A0A4V2LZ05</accession>
<dbReference type="EMBL" id="SJJZ01000003">
    <property type="protein sequence ID" value="TCC06296.1"/>
    <property type="molecule type" value="Genomic_DNA"/>
</dbReference>
<dbReference type="GO" id="GO:0044550">
    <property type="term" value="P:secondary metabolite biosynthetic process"/>
    <property type="evidence" value="ECO:0007669"/>
    <property type="project" value="TreeGrafter"/>
</dbReference>
<evidence type="ECO:0000313" key="5">
    <source>
        <dbReference type="Proteomes" id="UP000292346"/>
    </source>
</evidence>
<dbReference type="Gene3D" id="1.10.1200.10">
    <property type="entry name" value="ACP-like"/>
    <property type="match status" value="1"/>
</dbReference>
<sequence length="94" mass="10003">MTDISPAATSAAALPGELREHCYRPVLGDTPVGATDDFFALGADSIDLMRVVTAAQDHYRVEIDVAEFFEAPTLDRLAQIVGRELAAGRVQAAS</sequence>
<evidence type="ECO:0000259" key="3">
    <source>
        <dbReference type="PROSITE" id="PS50075"/>
    </source>
</evidence>
<dbReference type="GO" id="GO:0031177">
    <property type="term" value="F:phosphopantetheine binding"/>
    <property type="evidence" value="ECO:0007669"/>
    <property type="project" value="InterPro"/>
</dbReference>
<proteinExistence type="predicted"/>
<protein>
    <submittedName>
        <fullName evidence="4">Acyl carrier protein</fullName>
    </submittedName>
</protein>
<keyword evidence="5" id="KW-1185">Reference proteome</keyword>
<dbReference type="InterPro" id="IPR020806">
    <property type="entry name" value="PKS_PP-bd"/>
</dbReference>
<keyword evidence="2" id="KW-0597">Phosphoprotein</keyword>
<dbReference type="OrthoDB" id="2085352at2"/>
<dbReference type="InterPro" id="IPR006162">
    <property type="entry name" value="Ppantetheine_attach_site"/>
</dbReference>
<reference evidence="4 5" key="1">
    <citation type="submission" date="2019-02" db="EMBL/GenBank/DDBJ databases">
        <title>Kribbella capetownensis sp. nov. and Kribbella speibonae sp. nov., isolated from soil.</title>
        <authorList>
            <person name="Curtis S.M."/>
            <person name="Norton I."/>
            <person name="Everest G.J."/>
            <person name="Meyers P.R."/>
        </authorList>
    </citation>
    <scope>NUCLEOTIDE SEQUENCE [LARGE SCALE GENOMIC DNA]</scope>
    <source>
        <strain evidence="4 5">KCTC 29219</strain>
    </source>
</reference>
<gene>
    <name evidence="4" type="ORF">E0H45_30695</name>
</gene>
<dbReference type="PROSITE" id="PS50075">
    <property type="entry name" value="CARRIER"/>
    <property type="match status" value="1"/>
</dbReference>
<dbReference type="PANTHER" id="PTHR45527">
    <property type="entry name" value="NONRIBOSOMAL PEPTIDE SYNTHETASE"/>
    <property type="match status" value="1"/>
</dbReference>
<evidence type="ECO:0000256" key="2">
    <source>
        <dbReference type="ARBA" id="ARBA00022553"/>
    </source>
</evidence>
<dbReference type="SMART" id="SM00823">
    <property type="entry name" value="PKS_PP"/>
    <property type="match status" value="1"/>
</dbReference>
<dbReference type="SUPFAM" id="SSF47336">
    <property type="entry name" value="ACP-like"/>
    <property type="match status" value="1"/>
</dbReference>
<dbReference type="PANTHER" id="PTHR45527:SF1">
    <property type="entry name" value="FATTY ACID SYNTHASE"/>
    <property type="match status" value="1"/>
</dbReference>
<dbReference type="Proteomes" id="UP000292346">
    <property type="component" value="Unassembled WGS sequence"/>
</dbReference>
<dbReference type="AlphaFoldDB" id="A0A4V2LZ05"/>
<name>A0A4V2LZ05_9ACTN</name>
<dbReference type="InterPro" id="IPR009081">
    <property type="entry name" value="PP-bd_ACP"/>
</dbReference>
<organism evidence="4 5">
    <name type="scientific">Kribbella soli</name>
    <dbReference type="NCBI Taxonomy" id="1124743"/>
    <lineage>
        <taxon>Bacteria</taxon>
        <taxon>Bacillati</taxon>
        <taxon>Actinomycetota</taxon>
        <taxon>Actinomycetes</taxon>
        <taxon>Propionibacteriales</taxon>
        <taxon>Kribbellaceae</taxon>
        <taxon>Kribbella</taxon>
    </lineage>
</organism>
<dbReference type="RefSeq" id="WP_131343641.1">
    <property type="nucleotide sequence ID" value="NZ_SJJZ01000003.1"/>
</dbReference>
<dbReference type="Pfam" id="PF00550">
    <property type="entry name" value="PP-binding"/>
    <property type="match status" value="1"/>
</dbReference>
<dbReference type="PROSITE" id="PS00012">
    <property type="entry name" value="PHOSPHOPANTETHEINE"/>
    <property type="match status" value="1"/>
</dbReference>
<dbReference type="GO" id="GO:0043041">
    <property type="term" value="P:amino acid activation for nonribosomal peptide biosynthetic process"/>
    <property type="evidence" value="ECO:0007669"/>
    <property type="project" value="TreeGrafter"/>
</dbReference>
<dbReference type="InterPro" id="IPR036736">
    <property type="entry name" value="ACP-like_sf"/>
</dbReference>
<evidence type="ECO:0000313" key="4">
    <source>
        <dbReference type="EMBL" id="TCC06296.1"/>
    </source>
</evidence>
<keyword evidence="1" id="KW-0596">Phosphopantetheine</keyword>
<dbReference type="GO" id="GO:0005737">
    <property type="term" value="C:cytoplasm"/>
    <property type="evidence" value="ECO:0007669"/>
    <property type="project" value="TreeGrafter"/>
</dbReference>
<evidence type="ECO:0000256" key="1">
    <source>
        <dbReference type="ARBA" id="ARBA00022450"/>
    </source>
</evidence>
<feature type="domain" description="Carrier" evidence="3">
    <location>
        <begin position="8"/>
        <end position="85"/>
    </location>
</feature>
<comment type="caution">
    <text evidence="4">The sequence shown here is derived from an EMBL/GenBank/DDBJ whole genome shotgun (WGS) entry which is preliminary data.</text>
</comment>